<dbReference type="PANTHER" id="PTHR33332">
    <property type="entry name" value="REVERSE TRANSCRIPTASE DOMAIN-CONTAINING PROTEIN"/>
    <property type="match status" value="1"/>
</dbReference>
<dbReference type="InterPro" id="IPR000477">
    <property type="entry name" value="RT_dom"/>
</dbReference>
<protein>
    <recommendedName>
        <fullName evidence="1">C2H2-type domain-containing protein</fullName>
    </recommendedName>
</protein>
<name>A0AAN7NVJ6_MYCAM</name>
<gene>
    <name evidence="2" type="ORF">QYF61_020605</name>
</gene>
<evidence type="ECO:0000259" key="1">
    <source>
        <dbReference type="PROSITE" id="PS00028"/>
    </source>
</evidence>
<organism evidence="2 3">
    <name type="scientific">Mycteria americana</name>
    <name type="common">Wood stork</name>
    <dbReference type="NCBI Taxonomy" id="33587"/>
    <lineage>
        <taxon>Eukaryota</taxon>
        <taxon>Metazoa</taxon>
        <taxon>Chordata</taxon>
        <taxon>Craniata</taxon>
        <taxon>Vertebrata</taxon>
        <taxon>Euteleostomi</taxon>
        <taxon>Archelosauria</taxon>
        <taxon>Archosauria</taxon>
        <taxon>Dinosauria</taxon>
        <taxon>Saurischia</taxon>
        <taxon>Theropoda</taxon>
        <taxon>Coelurosauria</taxon>
        <taxon>Aves</taxon>
        <taxon>Neognathae</taxon>
        <taxon>Neoaves</taxon>
        <taxon>Aequornithes</taxon>
        <taxon>Ciconiiformes</taxon>
        <taxon>Ciconiidae</taxon>
        <taxon>Mycteria</taxon>
    </lineage>
</organism>
<proteinExistence type="predicted"/>
<dbReference type="Pfam" id="PF00078">
    <property type="entry name" value="RVT_1"/>
    <property type="match status" value="1"/>
</dbReference>
<evidence type="ECO:0000313" key="2">
    <source>
        <dbReference type="EMBL" id="KAK4832049.1"/>
    </source>
</evidence>
<dbReference type="InterPro" id="IPR013087">
    <property type="entry name" value="Znf_C2H2_type"/>
</dbReference>
<dbReference type="PROSITE" id="PS00028">
    <property type="entry name" value="ZINC_FINGER_C2H2_1"/>
    <property type="match status" value="1"/>
</dbReference>
<keyword evidence="3" id="KW-1185">Reference proteome</keyword>
<feature type="non-terminal residue" evidence="2">
    <location>
        <position position="895"/>
    </location>
</feature>
<dbReference type="AlphaFoldDB" id="A0AAN7NVJ6"/>
<reference evidence="2 3" key="1">
    <citation type="journal article" date="2023" name="J. Hered.">
        <title>Chromosome-level genome of the wood stork (Mycteria americana) provides insight into avian chromosome evolution.</title>
        <authorList>
            <person name="Flamio R. Jr."/>
            <person name="Ramstad K.M."/>
        </authorList>
    </citation>
    <scope>NUCLEOTIDE SEQUENCE [LARGE SCALE GENOMIC DNA]</scope>
    <source>
        <strain evidence="2">JAX WOST 10</strain>
    </source>
</reference>
<sequence>MLQSSGKDSFSCTVRLAVAVSTCKCKLTVTTPVLAAIQTKPKGLMQPAKSHQYLCGQPCRRSILTSPHLAAHHLPHGQTRAGCERRATPLPMQTLAPTNGHVCERRKLLQLIQTCYKNIACCKAKEMFLPETQWPEPQMTRRLEVHKKLGEDTNRTADPNWPKGHTIRHRAEQRNWGQLARGVWPLLGSWLGIGQQVMKLSRVPWESAFEGLWVHECWSVFKNHLLEAQAIPPCHTSSKRGRRAAWLNREILVELKRKKKLYDLWKQANKKGFFKYVNSKRRSKENTGPILVEDGHLTNRDEEKAEAFNAFFASVFNNTDRPWAALSPESEDHKCGNSDFPFVDTEIVMDQLYQLNVHKSMGPDGIQPRVLKELADVMAGSLLIIIQRPWDSGEVSADWELANVITIYTKGMREDPRNYRPVSLTSVPGKIMDKIILGTTERLLKNNAIIGHSQHAFTKGKSCSTYLISFYNNATRPVDEGKAVDVVFLDFSETFDTVPHSTLPTVQLWDERVHGALSEDLAEGQSSKAASGCSVSQGSILEPVLFNIFIKDLDAGVEYTISNNAGHKYKLGEEWREISLAERDLGVLVGSRLNVSQQCALAAKRANHILGCIKHSIASRSKEVLIPLYAALVWPHFEYCVQFWAPQRKKHVQVLECVQGRATKLVKGLEGMSYEERLRTWSLSSLEERRLRGDLIALHSFLRRGSGEGGADLFSLVASDRMHGNGSKLHQGRFRLDIRKHLFTERVVKHWNRLPREVVDAPSLSVFKRHLDNALNNMLQLLVSPEVDLAPGVHTWEAQIASPISFRTRGNGLKLRQGRLRLGIRKFYFTERVVQHWNRLPRAVVESPSLEVFKRCLGTWCSGGLGSVRFTVGLDDLKGLFQPVQFCDSVILNQN</sequence>
<dbReference type="Proteomes" id="UP001333110">
    <property type="component" value="Unassembled WGS sequence"/>
</dbReference>
<comment type="caution">
    <text evidence="2">The sequence shown here is derived from an EMBL/GenBank/DDBJ whole genome shotgun (WGS) entry which is preliminary data.</text>
</comment>
<evidence type="ECO:0000313" key="3">
    <source>
        <dbReference type="Proteomes" id="UP001333110"/>
    </source>
</evidence>
<accession>A0AAN7NVJ6</accession>
<dbReference type="EMBL" id="JAUNZN010000001">
    <property type="protein sequence ID" value="KAK4832049.1"/>
    <property type="molecule type" value="Genomic_DNA"/>
</dbReference>
<feature type="domain" description="C2H2-type" evidence="1">
    <location>
        <begin position="55"/>
        <end position="76"/>
    </location>
</feature>